<comment type="caution">
    <text evidence="1">The sequence shown here is derived from an EMBL/GenBank/DDBJ whole genome shotgun (WGS) entry which is preliminary data.</text>
</comment>
<dbReference type="Proteomes" id="UP000823736">
    <property type="component" value="Unassembled WGS sequence"/>
</dbReference>
<dbReference type="OrthoDB" id="269704at2157"/>
<evidence type="ECO:0000313" key="1">
    <source>
        <dbReference type="EMBL" id="MBP1988244.1"/>
    </source>
</evidence>
<dbReference type="InterPro" id="IPR019546">
    <property type="entry name" value="TAT_signal_bac_arc"/>
</dbReference>
<dbReference type="RefSeq" id="WP_209492577.1">
    <property type="nucleotide sequence ID" value="NZ_JAGGLC010000006.1"/>
</dbReference>
<protein>
    <recommendedName>
        <fullName evidence="3">Twin-arginine translocation signal domain-containing protein</fullName>
    </recommendedName>
</protein>
<proteinExistence type="predicted"/>
<dbReference type="EMBL" id="JAGGLC010000006">
    <property type="protein sequence ID" value="MBP1988244.1"/>
    <property type="molecule type" value="Genomic_DNA"/>
</dbReference>
<dbReference type="NCBIfam" id="TIGR01409">
    <property type="entry name" value="TAT_signal_seq"/>
    <property type="match status" value="1"/>
</dbReference>
<evidence type="ECO:0000313" key="2">
    <source>
        <dbReference type="Proteomes" id="UP000823736"/>
    </source>
</evidence>
<keyword evidence="2" id="KW-1185">Reference proteome</keyword>
<sequence length="313" mass="33328">MVTNANEEYITDEERREFLKALGVGGAVAAGGVGLTEVRNSMTASESAGLSAVGESIRADLAGRMDAELIASQQATVATATSQLSGVVERGLPADQQRHEFAAVEEAARPIFDHLTEAGFFEVTTEHLPAFEPSYLESAVSSFVGTEALAEPLSGMGLGEGAGVDMLSEVIANAEELGERHWVATDEIPRAEIEFGEYIPSMTRGAAGGALLWLKDLDHHLWSHQVVLTEEILADATWHGQSMAAGFQLMAEGAKTIAADGDVLANDELTALLSTGFAVQAIAQGLLPQDAYWVSEEMRGERRTDLQRVTRGN</sequence>
<name>A0A8T4H340_9EURY</name>
<organism evidence="1 2">
    <name type="scientific">Halolamina salifodinae</name>
    <dbReference type="NCBI Taxonomy" id="1202767"/>
    <lineage>
        <taxon>Archaea</taxon>
        <taxon>Methanobacteriati</taxon>
        <taxon>Methanobacteriota</taxon>
        <taxon>Stenosarchaea group</taxon>
        <taxon>Halobacteria</taxon>
        <taxon>Halobacteriales</taxon>
        <taxon>Haloferacaceae</taxon>
    </lineage>
</organism>
<reference evidence="1" key="1">
    <citation type="submission" date="2021-03" db="EMBL/GenBank/DDBJ databases">
        <title>Genomic Encyclopedia of Type Strains, Phase IV (KMG-IV): sequencing the most valuable type-strain genomes for metagenomic binning, comparative biology and taxonomic classification.</title>
        <authorList>
            <person name="Goeker M."/>
        </authorList>
    </citation>
    <scope>NUCLEOTIDE SEQUENCE</scope>
    <source>
        <strain evidence="1">DSM 26232</strain>
    </source>
</reference>
<dbReference type="AlphaFoldDB" id="A0A8T4H340"/>
<accession>A0A8T4H340</accession>
<gene>
    <name evidence="1" type="ORF">J2753_002756</name>
</gene>
<evidence type="ECO:0008006" key="3">
    <source>
        <dbReference type="Google" id="ProtNLM"/>
    </source>
</evidence>